<dbReference type="AlphaFoldDB" id="A0A0L6VTQ1"/>
<feature type="compositionally biased region" description="Low complexity" evidence="1">
    <location>
        <begin position="448"/>
        <end position="459"/>
    </location>
</feature>
<comment type="caution">
    <text evidence="2">The sequence shown here is derived from an EMBL/GenBank/DDBJ whole genome shotgun (WGS) entry which is preliminary data.</text>
</comment>
<feature type="compositionally biased region" description="Polar residues" evidence="1">
    <location>
        <begin position="522"/>
        <end position="544"/>
    </location>
</feature>
<proteinExistence type="predicted"/>
<feature type="compositionally biased region" description="Low complexity" evidence="1">
    <location>
        <begin position="362"/>
        <end position="387"/>
    </location>
</feature>
<dbReference type="STRING" id="27349.A0A0L6VTQ1"/>
<accession>A0A0L6VTQ1</accession>
<feature type="compositionally biased region" description="Polar residues" evidence="1">
    <location>
        <begin position="1014"/>
        <end position="1025"/>
    </location>
</feature>
<name>A0A0L6VTQ1_9BASI</name>
<feature type="region of interest" description="Disordered" evidence="1">
    <location>
        <begin position="764"/>
        <end position="807"/>
    </location>
</feature>
<dbReference type="EMBL" id="LAVV01000777">
    <property type="protein sequence ID" value="KNZ64078.1"/>
    <property type="molecule type" value="Genomic_DNA"/>
</dbReference>
<dbReference type="VEuPathDB" id="FungiDB:VP01_106g7"/>
<dbReference type="OrthoDB" id="2501813at2759"/>
<feature type="compositionally biased region" description="Basic and acidic residues" evidence="1">
    <location>
        <begin position="303"/>
        <end position="326"/>
    </location>
</feature>
<feature type="region of interest" description="Disordered" evidence="1">
    <location>
        <begin position="989"/>
        <end position="1093"/>
    </location>
</feature>
<feature type="region of interest" description="Disordered" evidence="1">
    <location>
        <begin position="522"/>
        <end position="689"/>
    </location>
</feature>
<feature type="region of interest" description="Disordered" evidence="1">
    <location>
        <begin position="296"/>
        <end position="337"/>
    </location>
</feature>
<feature type="region of interest" description="Disordered" evidence="1">
    <location>
        <begin position="439"/>
        <end position="492"/>
    </location>
</feature>
<feature type="compositionally biased region" description="Polar residues" evidence="1">
    <location>
        <begin position="399"/>
        <end position="419"/>
    </location>
</feature>
<feature type="compositionally biased region" description="Polar residues" evidence="1">
    <location>
        <begin position="460"/>
        <end position="477"/>
    </location>
</feature>
<evidence type="ECO:0000313" key="3">
    <source>
        <dbReference type="Proteomes" id="UP000037035"/>
    </source>
</evidence>
<feature type="compositionally biased region" description="Polar residues" evidence="1">
    <location>
        <begin position="879"/>
        <end position="892"/>
    </location>
</feature>
<organism evidence="2 3">
    <name type="scientific">Puccinia sorghi</name>
    <dbReference type="NCBI Taxonomy" id="27349"/>
    <lineage>
        <taxon>Eukaryota</taxon>
        <taxon>Fungi</taxon>
        <taxon>Dikarya</taxon>
        <taxon>Basidiomycota</taxon>
        <taxon>Pucciniomycotina</taxon>
        <taxon>Pucciniomycetes</taxon>
        <taxon>Pucciniales</taxon>
        <taxon>Pucciniaceae</taxon>
        <taxon>Puccinia</taxon>
    </lineage>
</organism>
<feature type="compositionally biased region" description="Polar residues" evidence="1">
    <location>
        <begin position="551"/>
        <end position="583"/>
    </location>
</feature>
<dbReference type="Proteomes" id="UP000037035">
    <property type="component" value="Unassembled WGS sequence"/>
</dbReference>
<feature type="compositionally biased region" description="Low complexity" evidence="1">
    <location>
        <begin position="633"/>
        <end position="648"/>
    </location>
</feature>
<feature type="compositionally biased region" description="Polar residues" evidence="1">
    <location>
        <begin position="1078"/>
        <end position="1093"/>
    </location>
</feature>
<feature type="compositionally biased region" description="Low complexity" evidence="1">
    <location>
        <begin position="1049"/>
        <end position="1058"/>
    </location>
</feature>
<sequence>MTGDGCSCRIRSVEFLAWKTDVEVPTKTSQQTASPRAPASVTLKLITYSRKRLGWNEQLIKTQEEGRKEGVPGEAFNRARRPQRENNLDEKLACDASSNIIHPRGIAQFPIAETTIADLAFLCCINYRYIIKPIHHQYHHSATTIMTTDHLIHKYQPGPTLPPLRPFSFPSSHPSDSKFSRNSLSHPLNLPPQSASPISHLNQSSQTAHTANRSNQHSNSYHPYHHVNSKVSPRREREPDRQSNSAGLSPEHSLDRQNNNLSPPPSEHGKYTNSKRASLVPSTLSNSNIQRLQHLQQLKRTASRAELDHQSARAEEDVFPSEDKLINHGQPKFNSQGHHEKEVFVKPEYLTPHLPSQPLPSQPTHSPSNAPSDSSASGGAALSPRSSSDSDRHPVAYPTSRTCSVIRNPATSSQRNSNPILPGNLTKKRRMTITNEGTLIQSHNGHVSSSLTESNQSSSPPDSRTVGRTSISAQHTPESFKDPASPLIIGFPKPRDPIAMQQVANTLKLKEEQKRLIEQRRNSFAGQSSLKSFSFTNNPPTANSIGPPPSQDNQCSPRSTRPNRARTSISKPVPPSSMNNNPHKNGLMKLLWHPGLPTPLSNSSRPAPQPIHGPHSPTVSLSPINEASVPRRQSISQSQHQAPASQPALNQQTHHHRADSPEPSNHASPKQSPLAGSSSTPASRRVEEKVKRLELTTQALQAHMIEEPSVRSAPIRGGFFQQNNNTANGNLVQGPLISRQSLTARQETTDPRGHAPEFQNPFPNKFHSHPSNMNPDPQPALRSRHPTGGVRPGHAHEHPSPASDIYKPGLERRRTLHTGSLIQVPTLNHFIGKPSQAHGGRGPAHGPPAVKLINPNGPHELHGNSQQKNAHHPSVAPHQPNSQPSFQHSASNYPHPRQMSCSRYLIGAAGGGSGIPSKQMFLQLFETFYDSLTDCKILQSNLEEHDRRSGQLLTLLQQSSGMFEKMLDDRMSAIQKEFTRDMQVLEGRIERLEERTPPTDPSAECNKTQDKENTSINSNDMSSANPPKADAPKNNQQEDSEPNRKRSASRTSGSATGSNGEERTITSRLDKLEESMGIRTTNAPQDPASSPQP</sequence>
<protein>
    <submittedName>
        <fullName evidence="2">Uncharacterized protein</fullName>
    </submittedName>
</protein>
<feature type="region of interest" description="Disordered" evidence="1">
    <location>
        <begin position="351"/>
        <end position="427"/>
    </location>
</feature>
<keyword evidence="3" id="KW-1185">Reference proteome</keyword>
<reference evidence="2 3" key="1">
    <citation type="submission" date="2015-08" db="EMBL/GenBank/DDBJ databases">
        <title>Next Generation Sequencing and Analysis of the Genome of Puccinia sorghi L Schw, the Causal Agent of Maize Common Rust.</title>
        <authorList>
            <person name="Rochi L."/>
            <person name="Burguener G."/>
            <person name="Darino M."/>
            <person name="Turjanski A."/>
            <person name="Kreff E."/>
            <person name="Dieguez M.J."/>
            <person name="Sacco F."/>
        </authorList>
    </citation>
    <scope>NUCLEOTIDE SEQUENCE [LARGE SCALE GENOMIC DNA]</scope>
    <source>
        <strain evidence="2 3">RO10H11247</strain>
    </source>
</reference>
<feature type="region of interest" description="Disordered" evidence="1">
    <location>
        <begin position="156"/>
        <end position="274"/>
    </location>
</feature>
<evidence type="ECO:0000313" key="2">
    <source>
        <dbReference type="EMBL" id="KNZ64078.1"/>
    </source>
</evidence>
<feature type="compositionally biased region" description="Polar residues" evidence="1">
    <location>
        <begin position="662"/>
        <end position="682"/>
    </location>
</feature>
<gene>
    <name evidence="2" type="ORF">VP01_106g7</name>
</gene>
<feature type="compositionally biased region" description="Polar residues" evidence="1">
    <location>
        <begin position="181"/>
        <end position="221"/>
    </location>
</feature>
<evidence type="ECO:0000256" key="1">
    <source>
        <dbReference type="SAM" id="MobiDB-lite"/>
    </source>
</evidence>
<feature type="region of interest" description="Disordered" evidence="1">
    <location>
        <begin position="830"/>
        <end position="895"/>
    </location>
</feature>
<feature type="compositionally biased region" description="Basic and acidic residues" evidence="1">
    <location>
        <begin position="1060"/>
        <end position="1076"/>
    </location>
</feature>